<evidence type="ECO:0000313" key="1">
    <source>
        <dbReference type="EMBL" id="JAD65325.1"/>
    </source>
</evidence>
<proteinExistence type="predicted"/>
<dbReference type="EMBL" id="GBRH01232570">
    <property type="protein sequence ID" value="JAD65325.1"/>
    <property type="molecule type" value="Transcribed_RNA"/>
</dbReference>
<accession>A0A0A9BVX3</accession>
<name>A0A0A9BVX3_ARUDO</name>
<reference evidence="1" key="2">
    <citation type="journal article" date="2015" name="Data Brief">
        <title>Shoot transcriptome of the giant reed, Arundo donax.</title>
        <authorList>
            <person name="Barrero R.A."/>
            <person name="Guerrero F.D."/>
            <person name="Moolhuijzen P."/>
            <person name="Goolsby J.A."/>
            <person name="Tidwell J."/>
            <person name="Bellgard S.E."/>
            <person name="Bellgard M.I."/>
        </authorList>
    </citation>
    <scope>NUCLEOTIDE SEQUENCE</scope>
    <source>
        <tissue evidence="1">Shoot tissue taken approximately 20 cm above the soil surface</tissue>
    </source>
</reference>
<reference evidence="1" key="1">
    <citation type="submission" date="2014-09" db="EMBL/GenBank/DDBJ databases">
        <authorList>
            <person name="Magalhaes I.L.F."/>
            <person name="Oliveira U."/>
            <person name="Santos F.R."/>
            <person name="Vidigal T.H.D.A."/>
            <person name="Brescovit A.D."/>
            <person name="Santos A.J."/>
        </authorList>
    </citation>
    <scope>NUCLEOTIDE SEQUENCE</scope>
    <source>
        <tissue evidence="1">Shoot tissue taken approximately 20 cm above the soil surface</tissue>
    </source>
</reference>
<protein>
    <submittedName>
        <fullName evidence="1">Uncharacterized protein</fullName>
    </submittedName>
</protein>
<organism evidence="1">
    <name type="scientific">Arundo donax</name>
    <name type="common">Giant reed</name>
    <name type="synonym">Donax arundinaceus</name>
    <dbReference type="NCBI Taxonomy" id="35708"/>
    <lineage>
        <taxon>Eukaryota</taxon>
        <taxon>Viridiplantae</taxon>
        <taxon>Streptophyta</taxon>
        <taxon>Embryophyta</taxon>
        <taxon>Tracheophyta</taxon>
        <taxon>Spermatophyta</taxon>
        <taxon>Magnoliopsida</taxon>
        <taxon>Liliopsida</taxon>
        <taxon>Poales</taxon>
        <taxon>Poaceae</taxon>
        <taxon>PACMAD clade</taxon>
        <taxon>Arundinoideae</taxon>
        <taxon>Arundineae</taxon>
        <taxon>Arundo</taxon>
    </lineage>
</organism>
<sequence length="14" mass="1456">MILAPVNGKNITGK</sequence>